<sequence length="213" mass="23021">MSRSTVNRVVLGLVAVVLLAGALLVLAGGLHLYRRLGVTPPSGWPLTSARQPVLSSAARTRWRDREWWWPAVVGALAVLVLLALWWLAAQLRRPVPAELDRDTADHPGLRLRVRSAALVAAVRETAVGLPRVSAARVALTGRPEPKLRAVLLLEPGTDPGAAVAAFRTGPNTAATATLGSPTPLPLDLRLQVAPTPKPREPRERRRRRAPRVQ</sequence>
<feature type="region of interest" description="Disordered" evidence="1">
    <location>
        <begin position="176"/>
        <end position="213"/>
    </location>
</feature>
<evidence type="ECO:0000256" key="1">
    <source>
        <dbReference type="SAM" id="MobiDB-lite"/>
    </source>
</evidence>
<dbReference type="RefSeq" id="WP_110673459.1">
    <property type="nucleotide sequence ID" value="NZ_PYBW01000198.1"/>
</dbReference>
<feature type="compositionally biased region" description="Basic residues" evidence="1">
    <location>
        <begin position="204"/>
        <end position="213"/>
    </location>
</feature>
<proteinExistence type="predicted"/>
<dbReference type="EMBL" id="PYBW01000198">
    <property type="protein sequence ID" value="PYC65746.1"/>
    <property type="molecule type" value="Genomic_DNA"/>
</dbReference>
<organism evidence="3 4">
    <name type="scientific">Streptomyces tateyamensis</name>
    <dbReference type="NCBI Taxonomy" id="565073"/>
    <lineage>
        <taxon>Bacteria</taxon>
        <taxon>Bacillati</taxon>
        <taxon>Actinomycetota</taxon>
        <taxon>Actinomycetes</taxon>
        <taxon>Kitasatosporales</taxon>
        <taxon>Streptomycetaceae</taxon>
        <taxon>Streptomyces</taxon>
    </lineage>
</organism>
<keyword evidence="2" id="KW-0472">Membrane</keyword>
<protein>
    <submittedName>
        <fullName evidence="3">Alkaline shock response membrane anchor protein AmaP</fullName>
    </submittedName>
</protein>
<name>A0A2V4MSM3_9ACTN</name>
<accession>A0A2V4MSM3</accession>
<gene>
    <name evidence="3" type="ORF">C7C46_32180</name>
</gene>
<feature type="transmembrane region" description="Helical" evidence="2">
    <location>
        <begin position="67"/>
        <end position="88"/>
    </location>
</feature>
<keyword evidence="2" id="KW-0812">Transmembrane</keyword>
<dbReference type="AlphaFoldDB" id="A0A2V4MSM3"/>
<comment type="caution">
    <text evidence="3">The sequence shown here is derived from an EMBL/GenBank/DDBJ whole genome shotgun (WGS) entry which is preliminary data.</text>
</comment>
<reference evidence="3 4" key="1">
    <citation type="submission" date="2018-03" db="EMBL/GenBank/DDBJ databases">
        <title>Bioinformatic expansion and discovery of thiopeptide antibiotics.</title>
        <authorList>
            <person name="Schwalen C.J."/>
            <person name="Hudson G.A."/>
            <person name="Mitchell D.A."/>
        </authorList>
    </citation>
    <scope>NUCLEOTIDE SEQUENCE [LARGE SCALE GENOMIC DNA]</scope>
    <source>
        <strain evidence="3 4">ATCC 21389</strain>
    </source>
</reference>
<evidence type="ECO:0000256" key="2">
    <source>
        <dbReference type="SAM" id="Phobius"/>
    </source>
</evidence>
<evidence type="ECO:0000313" key="3">
    <source>
        <dbReference type="EMBL" id="PYC65746.1"/>
    </source>
</evidence>
<dbReference type="Proteomes" id="UP000248039">
    <property type="component" value="Unassembled WGS sequence"/>
</dbReference>
<keyword evidence="2" id="KW-1133">Transmembrane helix</keyword>
<evidence type="ECO:0000313" key="4">
    <source>
        <dbReference type="Proteomes" id="UP000248039"/>
    </source>
</evidence>
<keyword evidence="4" id="KW-1185">Reference proteome</keyword>
<dbReference type="OrthoDB" id="4350374at2"/>